<dbReference type="InterPro" id="IPR036271">
    <property type="entry name" value="Tet_transcr_reg_TetR-rel_C_sf"/>
</dbReference>
<evidence type="ECO:0000256" key="3">
    <source>
        <dbReference type="ARBA" id="ARBA00023163"/>
    </source>
</evidence>
<keyword evidence="3" id="KW-0804">Transcription</keyword>
<evidence type="ECO:0000256" key="5">
    <source>
        <dbReference type="SAM" id="MobiDB-lite"/>
    </source>
</evidence>
<protein>
    <submittedName>
        <fullName evidence="7">TetR family transcriptional regulator</fullName>
    </submittedName>
</protein>
<dbReference type="SUPFAM" id="SSF46689">
    <property type="entry name" value="Homeodomain-like"/>
    <property type="match status" value="1"/>
</dbReference>
<evidence type="ECO:0000313" key="8">
    <source>
        <dbReference type="Proteomes" id="UP000680750"/>
    </source>
</evidence>
<dbReference type="Proteomes" id="UP000680750">
    <property type="component" value="Chromosome"/>
</dbReference>
<dbReference type="EMBL" id="AP023354">
    <property type="protein sequence ID" value="BCJ29832.1"/>
    <property type="molecule type" value="Genomic_DNA"/>
</dbReference>
<evidence type="ECO:0000313" key="7">
    <source>
        <dbReference type="EMBL" id="BCJ29832.1"/>
    </source>
</evidence>
<name>A0A810L5C2_9ACTN</name>
<dbReference type="SUPFAM" id="SSF48498">
    <property type="entry name" value="Tetracyclin repressor-like, C-terminal domain"/>
    <property type="match status" value="1"/>
</dbReference>
<proteinExistence type="predicted"/>
<keyword evidence="8" id="KW-1185">Reference proteome</keyword>
<dbReference type="Gene3D" id="1.10.10.60">
    <property type="entry name" value="Homeodomain-like"/>
    <property type="match status" value="1"/>
</dbReference>
<dbReference type="InterPro" id="IPR001647">
    <property type="entry name" value="HTH_TetR"/>
</dbReference>
<evidence type="ECO:0000256" key="2">
    <source>
        <dbReference type="ARBA" id="ARBA00023125"/>
    </source>
</evidence>
<evidence type="ECO:0000259" key="6">
    <source>
        <dbReference type="PROSITE" id="PS50977"/>
    </source>
</evidence>
<dbReference type="Pfam" id="PF00440">
    <property type="entry name" value="TetR_N"/>
    <property type="match status" value="1"/>
</dbReference>
<feature type="region of interest" description="Disordered" evidence="5">
    <location>
        <begin position="1"/>
        <end position="25"/>
    </location>
</feature>
<dbReference type="KEGG" id="aser:Asera_39400"/>
<dbReference type="Gene3D" id="1.10.357.10">
    <property type="entry name" value="Tetracycline Repressor, domain 2"/>
    <property type="match status" value="1"/>
</dbReference>
<dbReference type="InterPro" id="IPR050109">
    <property type="entry name" value="HTH-type_TetR-like_transc_reg"/>
</dbReference>
<dbReference type="PROSITE" id="PS50977">
    <property type="entry name" value="HTH_TETR_2"/>
    <property type="match status" value="1"/>
</dbReference>
<accession>A0A810L5C2</accession>
<feature type="DNA-binding region" description="H-T-H motif" evidence="4">
    <location>
        <begin position="46"/>
        <end position="65"/>
    </location>
</feature>
<dbReference type="GO" id="GO:0003700">
    <property type="term" value="F:DNA-binding transcription factor activity"/>
    <property type="evidence" value="ECO:0007669"/>
    <property type="project" value="TreeGrafter"/>
</dbReference>
<dbReference type="GO" id="GO:0045892">
    <property type="term" value="P:negative regulation of DNA-templated transcription"/>
    <property type="evidence" value="ECO:0007669"/>
    <property type="project" value="InterPro"/>
</dbReference>
<dbReference type="InterPro" id="IPR009057">
    <property type="entry name" value="Homeodomain-like_sf"/>
</dbReference>
<dbReference type="AlphaFoldDB" id="A0A810L5C2"/>
<dbReference type="Pfam" id="PF02909">
    <property type="entry name" value="TetR_C_1"/>
    <property type="match status" value="1"/>
</dbReference>
<feature type="domain" description="HTH tetR-type" evidence="6">
    <location>
        <begin position="23"/>
        <end position="83"/>
    </location>
</feature>
<dbReference type="RefSeq" id="WP_030444765.1">
    <property type="nucleotide sequence ID" value="NZ_AP023354.1"/>
</dbReference>
<keyword evidence="2 4" id="KW-0238">DNA-binding</keyword>
<sequence>MSSEHPAVIWLRPERGARGPRPTHTRGDIARAAVAIADADGLDAVSMRRIAGRIGAGTMSLYNYVPGKHQLYDLMIDEVAGELALPEPTDDWRADLRATVRSQYQTAKRHPWLSAALRRLPSLGPNGLRYLDFALSILERAGVTPAAGMEIVPLLNGFAYTYAETAGAGTDGGDFIERWRADQASYLAGVLASGDYPHLARAMSTPAQPTDADEVFDRNLDRLIDGLVHP</sequence>
<gene>
    <name evidence="7" type="ORF">Asera_39400</name>
</gene>
<dbReference type="PANTHER" id="PTHR30055:SF151">
    <property type="entry name" value="TRANSCRIPTIONAL REGULATORY PROTEIN"/>
    <property type="match status" value="1"/>
</dbReference>
<organism evidence="7 8">
    <name type="scientific">Actinocatenispora sera</name>
    <dbReference type="NCBI Taxonomy" id="390989"/>
    <lineage>
        <taxon>Bacteria</taxon>
        <taxon>Bacillati</taxon>
        <taxon>Actinomycetota</taxon>
        <taxon>Actinomycetes</taxon>
        <taxon>Micromonosporales</taxon>
        <taxon>Micromonosporaceae</taxon>
        <taxon>Actinocatenispora</taxon>
    </lineage>
</organism>
<evidence type="ECO:0000256" key="1">
    <source>
        <dbReference type="ARBA" id="ARBA00023015"/>
    </source>
</evidence>
<dbReference type="InterPro" id="IPR004111">
    <property type="entry name" value="Repressor_TetR_C"/>
</dbReference>
<reference evidence="7" key="1">
    <citation type="submission" date="2020-08" db="EMBL/GenBank/DDBJ databases">
        <title>Whole genome shotgun sequence of Actinocatenispora sera NBRC 101916.</title>
        <authorList>
            <person name="Komaki H."/>
            <person name="Tamura T."/>
        </authorList>
    </citation>
    <scope>NUCLEOTIDE SEQUENCE</scope>
    <source>
        <strain evidence="7">NBRC 101916</strain>
    </source>
</reference>
<evidence type="ECO:0000256" key="4">
    <source>
        <dbReference type="PROSITE-ProRule" id="PRU00335"/>
    </source>
</evidence>
<keyword evidence="1" id="KW-0805">Transcription regulation</keyword>
<dbReference type="GO" id="GO:0000976">
    <property type="term" value="F:transcription cis-regulatory region binding"/>
    <property type="evidence" value="ECO:0007669"/>
    <property type="project" value="TreeGrafter"/>
</dbReference>
<dbReference type="PANTHER" id="PTHR30055">
    <property type="entry name" value="HTH-TYPE TRANSCRIPTIONAL REGULATOR RUTR"/>
    <property type="match status" value="1"/>
</dbReference>